<evidence type="ECO:0000313" key="10">
    <source>
        <dbReference type="EMBL" id="RSK31921.1"/>
    </source>
</evidence>
<dbReference type="AlphaFoldDB" id="A0A1G6Y646"/>
<evidence type="ECO:0000256" key="3">
    <source>
        <dbReference type="ARBA" id="ARBA00022544"/>
    </source>
</evidence>
<reference evidence="11 12" key="1">
    <citation type="submission" date="2016-10" db="EMBL/GenBank/DDBJ databases">
        <authorList>
            <person name="de Groot N.N."/>
        </authorList>
    </citation>
    <scope>NUCLEOTIDE SEQUENCE [LARGE SCALE GENOMIC DNA]</scope>
    <source>
        <strain evidence="11 12">CGMCC 1.6762</strain>
    </source>
</reference>
<evidence type="ECO:0000256" key="1">
    <source>
        <dbReference type="ARBA" id="ARBA00004635"/>
    </source>
</evidence>
<evidence type="ECO:0000259" key="8">
    <source>
        <dbReference type="Pfam" id="PF05504"/>
    </source>
</evidence>
<evidence type="ECO:0000256" key="2">
    <source>
        <dbReference type="ARBA" id="ARBA00007886"/>
    </source>
</evidence>
<evidence type="ECO:0000256" key="4">
    <source>
        <dbReference type="ARBA" id="ARBA00022729"/>
    </source>
</evidence>
<comment type="similarity">
    <text evidence="2">Belongs to the GerABKC lipoprotein family.</text>
</comment>
<dbReference type="OrthoDB" id="9816067at2"/>
<dbReference type="InterPro" id="IPR057336">
    <property type="entry name" value="GerAC_N"/>
</dbReference>
<dbReference type="GO" id="GO:0016020">
    <property type="term" value="C:membrane"/>
    <property type="evidence" value="ECO:0007669"/>
    <property type="project" value="UniProtKB-SubCell"/>
</dbReference>
<dbReference type="Gene3D" id="3.30.300.210">
    <property type="entry name" value="Nutrient germinant receptor protein C, domain 3"/>
    <property type="match status" value="1"/>
</dbReference>
<dbReference type="GO" id="GO:0009847">
    <property type="term" value="P:spore germination"/>
    <property type="evidence" value="ECO:0007669"/>
    <property type="project" value="InterPro"/>
</dbReference>
<dbReference type="InterPro" id="IPR008844">
    <property type="entry name" value="Spore_GerAC-like"/>
</dbReference>
<sequence>MRRNGWALVGVLAILALAGCGERQELETQAFVSVIGLDQGEQDHQVNVTFQISNPQVNTTQSAEAQKEPPSDIVTITAVDLLSAKELAQSSLSREITFSHLQTIIVGENLAKGDLFSHVIGSAIVDPEMRREAVLIVSKEPAEAFIHANTPTMETRPHKYYEFMEDNWRKTGFSPVSNLNTFFQRTEGELFLAAYATTERDSVGTKHDDEYLAGEVPQASGDPVQMIGSAIMQKGKMVGTLNGEETRISQLLRKKNLIETMTTTFPDPLNENYRISLIMNQSAHTEIKVNTDRTPVKIRVNVPVQVKVNSNIALEDFTTSQKRRDALKNTVKENMEQASDSLIKKLQEEYTGEPFVWYATARKNFWTVEEFEEFDWGEKFKKADVDIDYEVSIVSFGEQLRPPAFKKLKEGK</sequence>
<dbReference type="STRING" id="426756.SAMN04488126_101324"/>
<protein>
    <submittedName>
        <fullName evidence="10">Ger(X)C family spore germination protein</fullName>
    </submittedName>
    <submittedName>
        <fullName evidence="11">Germination protein, Ger(X)C family</fullName>
    </submittedName>
</protein>
<dbReference type="InterPro" id="IPR046953">
    <property type="entry name" value="Spore_GerAC-like_C"/>
</dbReference>
<name>A0A1G6Y646_9BACL</name>
<accession>A0A1G6Y646</accession>
<evidence type="ECO:0000256" key="7">
    <source>
        <dbReference type="ARBA" id="ARBA00023288"/>
    </source>
</evidence>
<feature type="domain" description="Spore germination protein N-terminal" evidence="9">
    <location>
        <begin position="23"/>
        <end position="189"/>
    </location>
</feature>
<dbReference type="PROSITE" id="PS51257">
    <property type="entry name" value="PROKAR_LIPOPROTEIN"/>
    <property type="match status" value="1"/>
</dbReference>
<evidence type="ECO:0000313" key="13">
    <source>
        <dbReference type="Proteomes" id="UP000272481"/>
    </source>
</evidence>
<dbReference type="Proteomes" id="UP000272481">
    <property type="component" value="Unassembled WGS sequence"/>
</dbReference>
<dbReference type="EMBL" id="RWGW01000011">
    <property type="protein sequence ID" value="RSK31921.1"/>
    <property type="molecule type" value="Genomic_DNA"/>
</dbReference>
<keyword evidence="3" id="KW-0309">Germination</keyword>
<dbReference type="InterPro" id="IPR038501">
    <property type="entry name" value="Spore_GerAC_C_sf"/>
</dbReference>
<evidence type="ECO:0000256" key="6">
    <source>
        <dbReference type="ARBA" id="ARBA00023139"/>
    </source>
</evidence>
<gene>
    <name evidence="10" type="ORF">EJA12_08020</name>
    <name evidence="11" type="ORF">SAMN04488126_101324</name>
</gene>
<evidence type="ECO:0000313" key="11">
    <source>
        <dbReference type="EMBL" id="SDD85889.1"/>
    </source>
</evidence>
<dbReference type="EMBL" id="FNAR01000001">
    <property type="protein sequence ID" value="SDD85889.1"/>
    <property type="molecule type" value="Genomic_DNA"/>
</dbReference>
<keyword evidence="13" id="KW-1185">Reference proteome</keyword>
<keyword evidence="5" id="KW-0472">Membrane</keyword>
<evidence type="ECO:0000256" key="5">
    <source>
        <dbReference type="ARBA" id="ARBA00023136"/>
    </source>
</evidence>
<evidence type="ECO:0000259" key="9">
    <source>
        <dbReference type="Pfam" id="PF25198"/>
    </source>
</evidence>
<dbReference type="NCBIfam" id="TIGR02887">
    <property type="entry name" value="spore_ger_x_C"/>
    <property type="match status" value="1"/>
</dbReference>
<keyword evidence="7" id="KW-0449">Lipoprotein</keyword>
<comment type="subcellular location">
    <subcellularLocation>
        <location evidence="1">Membrane</location>
        <topology evidence="1">Lipid-anchor</topology>
    </subcellularLocation>
</comment>
<dbReference type="PANTHER" id="PTHR35789:SF1">
    <property type="entry name" value="SPORE GERMINATION PROTEIN B3"/>
    <property type="match status" value="1"/>
</dbReference>
<reference evidence="10 13" key="2">
    <citation type="submission" date="2018-12" db="EMBL/GenBank/DDBJ databases">
        <title>Comparitive functional genomics of dry heat resistant strains isolated from the viking spacecraft.</title>
        <authorList>
            <person name="Seuylemezian A."/>
            <person name="Vaishampayan P."/>
        </authorList>
    </citation>
    <scope>NUCLEOTIDE SEQUENCE [LARGE SCALE GENOMIC DNA]</scope>
    <source>
        <strain evidence="10 13">M6-11</strain>
    </source>
</reference>
<proteinExistence type="inferred from homology"/>
<organism evidence="11 12">
    <name type="scientific">Bhargavaea beijingensis</name>
    <dbReference type="NCBI Taxonomy" id="426756"/>
    <lineage>
        <taxon>Bacteria</taxon>
        <taxon>Bacillati</taxon>
        <taxon>Bacillota</taxon>
        <taxon>Bacilli</taxon>
        <taxon>Bacillales</taxon>
        <taxon>Caryophanaceae</taxon>
        <taxon>Bhargavaea</taxon>
    </lineage>
</organism>
<keyword evidence="4" id="KW-0732">Signal</keyword>
<keyword evidence="6" id="KW-0564">Palmitate</keyword>
<dbReference type="Pfam" id="PF25198">
    <property type="entry name" value="Spore_GerAC_N"/>
    <property type="match status" value="1"/>
</dbReference>
<dbReference type="Pfam" id="PF05504">
    <property type="entry name" value="Spore_GerAC"/>
    <property type="match status" value="1"/>
</dbReference>
<feature type="domain" description="Spore germination GerAC-like C-terminal" evidence="8">
    <location>
        <begin position="228"/>
        <end position="397"/>
    </location>
</feature>
<dbReference type="PANTHER" id="PTHR35789">
    <property type="entry name" value="SPORE GERMINATION PROTEIN B3"/>
    <property type="match status" value="1"/>
</dbReference>
<evidence type="ECO:0000313" key="12">
    <source>
        <dbReference type="Proteomes" id="UP000198823"/>
    </source>
</evidence>
<dbReference type="Proteomes" id="UP000198823">
    <property type="component" value="Unassembled WGS sequence"/>
</dbReference>
<dbReference type="RefSeq" id="WP_092093726.1">
    <property type="nucleotide sequence ID" value="NZ_FNAR01000001.1"/>
</dbReference>